<evidence type="ECO:0000313" key="2">
    <source>
        <dbReference type="EMBL" id="AMF93228.1"/>
    </source>
</evidence>
<dbReference type="GeneID" id="29383787"/>
<evidence type="ECO:0000313" key="3">
    <source>
        <dbReference type="EMBL" id="SUQ26608.1"/>
    </source>
</evidence>
<organism evidence="3 5">
    <name type="scientific">Vibrio fluvialis</name>
    <dbReference type="NCBI Taxonomy" id="676"/>
    <lineage>
        <taxon>Bacteria</taxon>
        <taxon>Pseudomonadati</taxon>
        <taxon>Pseudomonadota</taxon>
        <taxon>Gammaproteobacteria</taxon>
        <taxon>Vibrionales</taxon>
        <taxon>Vibrionaceae</taxon>
        <taxon>Vibrio</taxon>
    </lineage>
</organism>
<dbReference type="InterPro" id="IPR011223">
    <property type="entry name" value="UCP028770"/>
</dbReference>
<dbReference type="Proteomes" id="UP000057088">
    <property type="component" value="Chromosome 1"/>
</dbReference>
<sequence>MFLDYFALGVLIFVALVIFYGIIVIHDIPYEISKERNHPHQDAIHVAGWVSLFTLHVLWPFLWIWATLWRPDRGWGFAKLQEEQHDIHHRVDELIDEIAALKAEVAALKQPKTSAQPSEKNEEHN</sequence>
<protein>
    <submittedName>
        <fullName evidence="2">DUF3302 domain-containing protein</fullName>
    </submittedName>
    <submittedName>
        <fullName evidence="3">GTPase</fullName>
    </submittedName>
</protein>
<dbReference type="RefSeq" id="WP_020329633.1">
    <property type="nucleotide sequence ID" value="NZ_AP028129.1"/>
</dbReference>
<keyword evidence="1" id="KW-0812">Transmembrane</keyword>
<feature type="transmembrane region" description="Helical" evidence="1">
    <location>
        <begin position="46"/>
        <end position="66"/>
    </location>
</feature>
<gene>
    <name evidence="3" type="primary">yiaW</name>
    <name evidence="2" type="ORF">AL536_07200</name>
    <name evidence="3" type="ORF">NCTC11327_03469</name>
</gene>
<dbReference type="AlphaFoldDB" id="A0AAX2LTQ8"/>
<reference evidence="3 5" key="3">
    <citation type="submission" date="2018-06" db="EMBL/GenBank/DDBJ databases">
        <authorList>
            <consortium name="Pathogen Informatics"/>
            <person name="Doyle S."/>
        </authorList>
    </citation>
    <scope>NUCLEOTIDE SEQUENCE [LARGE SCALE GENOMIC DNA]</scope>
    <source>
        <strain evidence="3 5">NCTC11327</strain>
    </source>
</reference>
<keyword evidence="4" id="KW-1185">Reference proteome</keyword>
<dbReference type="Pfam" id="PF11742">
    <property type="entry name" value="DUF3302"/>
    <property type="match status" value="1"/>
</dbReference>
<name>A0AAX2LTQ8_VIBFL</name>
<reference evidence="4" key="1">
    <citation type="submission" date="2015-12" db="EMBL/GenBank/DDBJ databases">
        <title>FDA dAtabase for Regulatory Grade micrObial Sequences (FDA-ARGOS): Supporting development and validation of Infectious Disease Dx tests.</title>
        <authorList>
            <person name="Hoffmann M."/>
            <person name="Allard M."/>
            <person name="Evans P."/>
            <person name="Brown E."/>
            <person name="Tallon L.J."/>
            <person name="Sadzewicz L."/>
            <person name="Sengamalay N."/>
            <person name="Ott S."/>
            <person name="Godinez A."/>
            <person name="Nagaraj S."/>
            <person name="Vyas G."/>
            <person name="Aluvathingal J."/>
            <person name="Nadendla S."/>
            <person name="Geyer C."/>
            <person name="Sichtig H."/>
        </authorList>
    </citation>
    <scope>NUCLEOTIDE SEQUENCE [LARGE SCALE GENOMIC DNA]</scope>
    <source>
        <strain evidence="4">ATCC 33809</strain>
    </source>
</reference>
<dbReference type="EMBL" id="CP014034">
    <property type="protein sequence ID" value="AMF93228.1"/>
    <property type="molecule type" value="Genomic_DNA"/>
</dbReference>
<dbReference type="Proteomes" id="UP000254626">
    <property type="component" value="Unassembled WGS sequence"/>
</dbReference>
<evidence type="ECO:0000256" key="1">
    <source>
        <dbReference type="SAM" id="Phobius"/>
    </source>
</evidence>
<accession>A0AAX2LTQ8</accession>
<evidence type="ECO:0000313" key="4">
    <source>
        <dbReference type="Proteomes" id="UP000057088"/>
    </source>
</evidence>
<feature type="transmembrane region" description="Helical" evidence="1">
    <location>
        <begin position="6"/>
        <end position="25"/>
    </location>
</feature>
<dbReference type="EMBL" id="UHIP01000002">
    <property type="protein sequence ID" value="SUQ26608.1"/>
    <property type="molecule type" value="Genomic_DNA"/>
</dbReference>
<dbReference type="PIRSF" id="PIRSF028770">
    <property type="entry name" value="UCP028770"/>
    <property type="match status" value="1"/>
</dbReference>
<keyword evidence="1" id="KW-1133">Transmembrane helix</keyword>
<reference evidence="2" key="2">
    <citation type="submission" date="2018-01" db="EMBL/GenBank/DDBJ databases">
        <title>FDA dAtabase for Regulatory Grade micrObial Sequences (FDA-ARGOS): Supporting development and validation of Infectious Disease Dx tests.</title>
        <authorList>
            <person name="Hoffmann M."/>
            <person name="Allard M."/>
            <person name="Evans P."/>
            <person name="Brown E."/>
            <person name="Tallon L."/>
            <person name="Sadzewicz L."/>
            <person name="Sengamalay N."/>
            <person name="Ott S."/>
            <person name="Godinez A."/>
            <person name="Nagaraj S."/>
            <person name="Vyas G."/>
            <person name="Aluvathingal J."/>
            <person name="Nadendla S."/>
            <person name="Geyer C."/>
            <person name="Sichtig H."/>
        </authorList>
    </citation>
    <scope>NUCLEOTIDE SEQUENCE</scope>
    <source>
        <strain evidence="2">ATCC 33809</strain>
    </source>
</reference>
<dbReference type="KEGG" id="vfl:AL536_07200"/>
<proteinExistence type="predicted"/>
<keyword evidence="1" id="KW-0472">Membrane</keyword>
<evidence type="ECO:0000313" key="5">
    <source>
        <dbReference type="Proteomes" id="UP000254626"/>
    </source>
</evidence>